<proteinExistence type="inferred from homology"/>
<evidence type="ECO:0000259" key="12">
    <source>
        <dbReference type="PROSITE" id="PS00624"/>
    </source>
</evidence>
<name>A0AAD6XMF9_9AGAR</name>
<dbReference type="AlphaFoldDB" id="A0AAD6XMF9"/>
<dbReference type="InterPro" id="IPR036188">
    <property type="entry name" value="FAD/NAD-bd_sf"/>
</dbReference>
<dbReference type="PIRSF" id="PIRSF000137">
    <property type="entry name" value="Alcohol_oxidase"/>
    <property type="match status" value="1"/>
</dbReference>
<comment type="cofactor">
    <cofactor evidence="1 8">
        <name>FAD</name>
        <dbReference type="ChEBI" id="CHEBI:57692"/>
    </cofactor>
</comment>
<dbReference type="SUPFAM" id="SSF54373">
    <property type="entry name" value="FAD-linked reductases, C-terminal domain"/>
    <property type="match status" value="1"/>
</dbReference>
<evidence type="ECO:0000256" key="8">
    <source>
        <dbReference type="PIRSR" id="PIRSR000137-2"/>
    </source>
</evidence>
<evidence type="ECO:0000256" key="2">
    <source>
        <dbReference type="ARBA" id="ARBA00010790"/>
    </source>
</evidence>
<dbReference type="Gene3D" id="3.50.50.60">
    <property type="entry name" value="FAD/NAD(P)-binding domain"/>
    <property type="match status" value="1"/>
</dbReference>
<feature type="binding site" evidence="8">
    <location>
        <begin position="130"/>
        <end position="133"/>
    </location>
    <ligand>
        <name>FAD</name>
        <dbReference type="ChEBI" id="CHEBI:57692"/>
    </ligand>
</feature>
<evidence type="ECO:0000256" key="4">
    <source>
        <dbReference type="ARBA" id="ARBA00022729"/>
    </source>
</evidence>
<dbReference type="PROSITE" id="PS00624">
    <property type="entry name" value="GMC_OXRED_2"/>
    <property type="match status" value="1"/>
</dbReference>
<keyword evidence="5 8" id="KW-0274">FAD</keyword>
<dbReference type="InterPro" id="IPR007867">
    <property type="entry name" value="GMC_OxRtase_C"/>
</dbReference>
<comment type="similarity">
    <text evidence="2 9">Belongs to the GMC oxidoreductase family.</text>
</comment>
<dbReference type="GO" id="GO:0050660">
    <property type="term" value="F:flavin adenine dinucleotide binding"/>
    <property type="evidence" value="ECO:0007669"/>
    <property type="project" value="InterPro"/>
</dbReference>
<comment type="caution">
    <text evidence="13">The sequence shown here is derived from an EMBL/GenBank/DDBJ whole genome shotgun (WGS) entry which is preliminary data.</text>
</comment>
<gene>
    <name evidence="13" type="ORF">B0H15DRAFT_997490</name>
</gene>
<protein>
    <recommendedName>
        <fullName evidence="11 12">Glucose-methanol-choline oxidoreductase N-terminal domain-containing protein</fullName>
    </recommendedName>
</protein>
<evidence type="ECO:0000256" key="10">
    <source>
        <dbReference type="SAM" id="SignalP"/>
    </source>
</evidence>
<evidence type="ECO:0000313" key="14">
    <source>
        <dbReference type="Proteomes" id="UP001222325"/>
    </source>
</evidence>
<evidence type="ECO:0000256" key="3">
    <source>
        <dbReference type="ARBA" id="ARBA00022630"/>
    </source>
</evidence>
<dbReference type="GO" id="GO:0016614">
    <property type="term" value="F:oxidoreductase activity, acting on CH-OH group of donors"/>
    <property type="evidence" value="ECO:0007669"/>
    <property type="project" value="InterPro"/>
</dbReference>
<dbReference type="PANTHER" id="PTHR11552:SF201">
    <property type="entry name" value="GLUCOSE-METHANOL-CHOLINE OXIDOREDUCTASE N-TERMINAL DOMAIN-CONTAINING PROTEIN"/>
    <property type="match status" value="1"/>
</dbReference>
<evidence type="ECO:0000256" key="7">
    <source>
        <dbReference type="ARBA" id="ARBA00023180"/>
    </source>
</evidence>
<evidence type="ECO:0000313" key="13">
    <source>
        <dbReference type="EMBL" id="KAJ7080197.1"/>
    </source>
</evidence>
<dbReference type="SUPFAM" id="SSF51905">
    <property type="entry name" value="FAD/NAD(P)-binding domain"/>
    <property type="match status" value="1"/>
</dbReference>
<evidence type="ECO:0000256" key="5">
    <source>
        <dbReference type="ARBA" id="ARBA00022827"/>
    </source>
</evidence>
<dbReference type="Pfam" id="PF05199">
    <property type="entry name" value="GMC_oxred_C"/>
    <property type="match status" value="1"/>
</dbReference>
<keyword evidence="14" id="KW-1185">Reference proteome</keyword>
<dbReference type="InterPro" id="IPR012132">
    <property type="entry name" value="GMC_OxRdtase"/>
</dbReference>
<reference evidence="13" key="1">
    <citation type="submission" date="2023-03" db="EMBL/GenBank/DDBJ databases">
        <title>Massive genome expansion in bonnet fungi (Mycena s.s.) driven by repeated elements and novel gene families across ecological guilds.</title>
        <authorList>
            <consortium name="Lawrence Berkeley National Laboratory"/>
            <person name="Harder C.B."/>
            <person name="Miyauchi S."/>
            <person name="Viragh M."/>
            <person name="Kuo A."/>
            <person name="Thoen E."/>
            <person name="Andreopoulos B."/>
            <person name="Lu D."/>
            <person name="Skrede I."/>
            <person name="Drula E."/>
            <person name="Henrissat B."/>
            <person name="Morin E."/>
            <person name="Kohler A."/>
            <person name="Barry K."/>
            <person name="LaButti K."/>
            <person name="Morin E."/>
            <person name="Salamov A."/>
            <person name="Lipzen A."/>
            <person name="Mereny Z."/>
            <person name="Hegedus B."/>
            <person name="Baldrian P."/>
            <person name="Stursova M."/>
            <person name="Weitz H."/>
            <person name="Taylor A."/>
            <person name="Grigoriev I.V."/>
            <person name="Nagy L.G."/>
            <person name="Martin F."/>
            <person name="Kauserud H."/>
        </authorList>
    </citation>
    <scope>NUCLEOTIDE SEQUENCE</scope>
    <source>
        <strain evidence="13">CBHHK173m</strain>
    </source>
</reference>
<keyword evidence="3 9" id="KW-0285">Flavoprotein</keyword>
<feature type="domain" description="Glucose-methanol-choline oxidoreductase N-terminal" evidence="11">
    <location>
        <begin position="120"/>
        <end position="143"/>
    </location>
</feature>
<feature type="binding site" evidence="8">
    <location>
        <position position="122"/>
    </location>
    <ligand>
        <name>FAD</name>
        <dbReference type="ChEBI" id="CHEBI:57692"/>
    </ligand>
</feature>
<feature type="chain" id="PRO_5042280307" description="Glucose-methanol-choline oxidoreductase N-terminal domain-containing protein" evidence="10">
    <location>
        <begin position="21"/>
        <end position="620"/>
    </location>
</feature>
<sequence>MKSAAALSAALLLSFSTTAAAVEASASDFARQKFDFLVVGGGTAGLVVAARLTEDPKITVGIIEAGAYRPGDPLIEVPQSAVAPSNPNGKPLIGNPDYDWKFESTPQPGLNGTSLPYSRGKVVGGSSAINFIVWQRGAKQEYDLWSTAFGNGPRWSFAGLLPYFKKIEAWTAPPKSPLTVAVDPSAGLAGAHGTKGPLAISYNNFQTSIEQPAAQAGINMGLKENFNPDLGDNFGFSNVARSVHPTKGIRTYAGNSYYTPNAQRKNLVLLTGAEVTQVVFATSRKGITATGVKEVILSAGSIKTPQLLELSGVGNKQLLSKYKIPVVLNLPGVGENLQDHAFAGQDFRLKPGAVTLDNLNFNATFKAQQQELFNSSGKGLLSWTIPIAAPVTLQSLIGTTETNKLVGSLTQSLNKIKQTPLQKVQYKAQLALLKAGEVPQLNLIVYPTGNFVSAAAPNTSYVTMTIMEVHPYSRGSVHIGSAQPLAAPIINPDLLSIPYEAQILVKAQQFSERWMASQPVGKLVVGPNAPSAAVISDAEWESFVRTHTQTINHPIGTTAMAPRAMGGVVDPQLKVYGLQNVRIVDAGIFPLTISVPIQQTVYAVAELGADLIKETWGIKA</sequence>
<accession>A0AAD6XMF9</accession>
<dbReference type="PANTHER" id="PTHR11552">
    <property type="entry name" value="GLUCOSE-METHANOL-CHOLINE GMC OXIDOREDUCTASE"/>
    <property type="match status" value="1"/>
</dbReference>
<evidence type="ECO:0000256" key="9">
    <source>
        <dbReference type="RuleBase" id="RU003968"/>
    </source>
</evidence>
<evidence type="ECO:0000256" key="1">
    <source>
        <dbReference type="ARBA" id="ARBA00001974"/>
    </source>
</evidence>
<keyword evidence="4 10" id="KW-0732">Signal</keyword>
<dbReference type="Pfam" id="PF00732">
    <property type="entry name" value="GMC_oxred_N"/>
    <property type="match status" value="1"/>
</dbReference>
<feature type="signal peptide" evidence="10">
    <location>
        <begin position="1"/>
        <end position="20"/>
    </location>
</feature>
<evidence type="ECO:0000259" key="11">
    <source>
        <dbReference type="PROSITE" id="PS00623"/>
    </source>
</evidence>
<dbReference type="InterPro" id="IPR000172">
    <property type="entry name" value="GMC_OxRdtase_N"/>
</dbReference>
<evidence type="ECO:0000256" key="6">
    <source>
        <dbReference type="ARBA" id="ARBA00023002"/>
    </source>
</evidence>
<feature type="binding site" evidence="8">
    <location>
        <position position="275"/>
    </location>
    <ligand>
        <name>FAD</name>
        <dbReference type="ChEBI" id="CHEBI:57692"/>
    </ligand>
</feature>
<feature type="domain" description="Glucose-methanol-choline oxidoreductase N-terminal" evidence="12">
    <location>
        <begin position="300"/>
        <end position="314"/>
    </location>
</feature>
<keyword evidence="7" id="KW-0325">Glycoprotein</keyword>
<dbReference type="Proteomes" id="UP001222325">
    <property type="component" value="Unassembled WGS sequence"/>
</dbReference>
<dbReference type="Gene3D" id="3.30.560.10">
    <property type="entry name" value="Glucose Oxidase, domain 3"/>
    <property type="match status" value="1"/>
</dbReference>
<dbReference type="EMBL" id="JARJCN010000056">
    <property type="protein sequence ID" value="KAJ7080197.1"/>
    <property type="molecule type" value="Genomic_DNA"/>
</dbReference>
<dbReference type="PROSITE" id="PS00623">
    <property type="entry name" value="GMC_OXRED_1"/>
    <property type="match status" value="1"/>
</dbReference>
<keyword evidence="6" id="KW-0560">Oxidoreductase</keyword>
<organism evidence="13 14">
    <name type="scientific">Mycena belliarum</name>
    <dbReference type="NCBI Taxonomy" id="1033014"/>
    <lineage>
        <taxon>Eukaryota</taxon>
        <taxon>Fungi</taxon>
        <taxon>Dikarya</taxon>
        <taxon>Basidiomycota</taxon>
        <taxon>Agaricomycotina</taxon>
        <taxon>Agaricomycetes</taxon>
        <taxon>Agaricomycetidae</taxon>
        <taxon>Agaricales</taxon>
        <taxon>Marasmiineae</taxon>
        <taxon>Mycenaceae</taxon>
        <taxon>Mycena</taxon>
    </lineage>
</organism>